<feature type="compositionally biased region" description="Basic and acidic residues" evidence="3">
    <location>
        <begin position="271"/>
        <end position="310"/>
    </location>
</feature>
<protein>
    <recommendedName>
        <fullName evidence="2">N-acetylglucosaminylphosphatidylinositol deacetylase</fullName>
        <ecNumber evidence="2">3.5.1.89</ecNumber>
    </recommendedName>
</protein>
<evidence type="ECO:0000256" key="3">
    <source>
        <dbReference type="SAM" id="MobiDB-lite"/>
    </source>
</evidence>
<gene>
    <name evidence="5" type="ORF">BG015_008600</name>
</gene>
<evidence type="ECO:0000256" key="2">
    <source>
        <dbReference type="ARBA" id="ARBA00012176"/>
    </source>
</evidence>
<evidence type="ECO:0000256" key="4">
    <source>
        <dbReference type="SAM" id="Phobius"/>
    </source>
</evidence>
<sequence>MTPTYDTSTFAHPTRTATTAENTQTRSRGSSSRTAVRRQHYHFRLSLCTAAVLGLVLLAGHPSYYNSHTNGYYSGVYALPVTENSFLATVPTDALLAESQPYQQPQQQQQQILALHTSNSATFSAAPSATGIDGIIRLASPKHTPLAAVSSVDHSHVTFGTVDAPSTSGTSTHSGRVLASELTPDPQLSLSQDRATTTITRPKQDKQYLEFLDLMTRVSGKSRDQAEKEIWEERRATQAAVRKELEAALQLQRQQGRDRVAVEDDGRIELKQVSKLHAGSDSETKSKPKVKASDRDYQRKGEEAKEEGKSKQGKKNKQEKKKWSAKANSSGGNGGIGGGVKTTPTIFYVPHQDDDALAMALGIREHIEAGRRVIVHLYSDGINALLRDIVAGAAPCPLQHSPHKMELTLQDVVTGRTHEFRQSLRSLGVQDEDIFETGWSDIEPLKNYEEFQKKLRDLILGYERKYPGASHKCISGEYDRDSVGRNPTHRACWDVASQLLQEFPQGWPASRQLWDFRFYRTYTYYNPPSQRSAQFVRALPQFLPYKQRALDQYKRWEPSKGELAWGYHSVKALIDAAYNDPHVYLDMLDNDPTNPENWKKDNGRKGEMKGEERVKIVSMEAVEDEKDQGMFPAVWRFSREKSTNKVLLEKEQHWQSQDQKMNIDDELMGLHRKAPSAHNDVKISSITTVPHLDADKESETKWDEKEADMRVQVLKAFDDAAQSPEGKEYRNSIRVTTESGI</sequence>
<feature type="region of interest" description="Disordered" evidence="3">
    <location>
        <begin position="1"/>
        <end position="35"/>
    </location>
</feature>
<comment type="similarity">
    <text evidence="1">Belongs to the PIGL family.</text>
</comment>
<dbReference type="OrthoDB" id="2438567at2759"/>
<dbReference type="InterPro" id="IPR003737">
    <property type="entry name" value="GlcNAc_PI_deacetylase-related"/>
</dbReference>
<feature type="region of interest" description="Disordered" evidence="3">
    <location>
        <begin position="271"/>
        <end position="339"/>
    </location>
</feature>
<dbReference type="EC" id="3.5.1.89" evidence="2"/>
<feature type="compositionally biased region" description="Low complexity" evidence="3">
    <location>
        <begin position="14"/>
        <end position="34"/>
    </location>
</feature>
<keyword evidence="4" id="KW-0472">Membrane</keyword>
<feature type="transmembrane region" description="Helical" evidence="4">
    <location>
        <begin position="41"/>
        <end position="60"/>
    </location>
</feature>
<keyword evidence="4" id="KW-0812">Transmembrane</keyword>
<keyword evidence="6" id="KW-1185">Reference proteome</keyword>
<dbReference type="Gene3D" id="3.40.50.10320">
    <property type="entry name" value="LmbE-like"/>
    <property type="match status" value="1"/>
</dbReference>
<dbReference type="EMBL" id="JAAAUQ010000051">
    <property type="protein sequence ID" value="KAF9155789.1"/>
    <property type="molecule type" value="Genomic_DNA"/>
</dbReference>
<accession>A0A9P5S9A8</accession>
<evidence type="ECO:0000256" key="1">
    <source>
        <dbReference type="ARBA" id="ARBA00006066"/>
    </source>
</evidence>
<evidence type="ECO:0000313" key="6">
    <source>
        <dbReference type="Proteomes" id="UP000748756"/>
    </source>
</evidence>
<dbReference type="Pfam" id="PF02585">
    <property type="entry name" value="PIG-L"/>
    <property type="match status" value="1"/>
</dbReference>
<name>A0A9P5S9A8_9FUNG</name>
<dbReference type="AlphaFoldDB" id="A0A9P5S9A8"/>
<proteinExistence type="inferred from homology"/>
<keyword evidence="4" id="KW-1133">Transmembrane helix</keyword>
<evidence type="ECO:0000313" key="5">
    <source>
        <dbReference type="EMBL" id="KAF9155789.1"/>
    </source>
</evidence>
<feature type="region of interest" description="Disordered" evidence="3">
    <location>
        <begin position="722"/>
        <end position="741"/>
    </location>
</feature>
<feature type="compositionally biased region" description="Basic residues" evidence="3">
    <location>
        <begin position="311"/>
        <end position="324"/>
    </location>
</feature>
<dbReference type="Proteomes" id="UP000748756">
    <property type="component" value="Unassembled WGS sequence"/>
</dbReference>
<feature type="compositionally biased region" description="Polar residues" evidence="3">
    <location>
        <begin position="1"/>
        <end position="11"/>
    </location>
</feature>
<comment type="caution">
    <text evidence="5">The sequence shown here is derived from an EMBL/GenBank/DDBJ whole genome shotgun (WGS) entry which is preliminary data.</text>
</comment>
<reference evidence="5" key="1">
    <citation type="journal article" date="2020" name="Fungal Divers.">
        <title>Resolving the Mortierellaceae phylogeny through synthesis of multi-gene phylogenetics and phylogenomics.</title>
        <authorList>
            <person name="Vandepol N."/>
            <person name="Liber J."/>
            <person name="Desiro A."/>
            <person name="Na H."/>
            <person name="Kennedy M."/>
            <person name="Barry K."/>
            <person name="Grigoriev I.V."/>
            <person name="Miller A.N."/>
            <person name="O'Donnell K."/>
            <person name="Stajich J.E."/>
            <person name="Bonito G."/>
        </authorList>
    </citation>
    <scope>NUCLEOTIDE SEQUENCE</scope>
    <source>
        <strain evidence="5">NRRL 6426</strain>
    </source>
</reference>
<dbReference type="InterPro" id="IPR024078">
    <property type="entry name" value="LmbE-like_dom_sf"/>
</dbReference>
<dbReference type="GO" id="GO:0000225">
    <property type="term" value="F:N-acetylglucosaminylphosphatidylinositol deacetylase activity"/>
    <property type="evidence" value="ECO:0007669"/>
    <property type="project" value="UniProtKB-EC"/>
</dbReference>
<dbReference type="SUPFAM" id="SSF102588">
    <property type="entry name" value="LmbE-like"/>
    <property type="match status" value="1"/>
</dbReference>
<organism evidence="5 6">
    <name type="scientific">Linnemannia schmuckeri</name>
    <dbReference type="NCBI Taxonomy" id="64567"/>
    <lineage>
        <taxon>Eukaryota</taxon>
        <taxon>Fungi</taxon>
        <taxon>Fungi incertae sedis</taxon>
        <taxon>Mucoromycota</taxon>
        <taxon>Mortierellomycotina</taxon>
        <taxon>Mortierellomycetes</taxon>
        <taxon>Mortierellales</taxon>
        <taxon>Mortierellaceae</taxon>
        <taxon>Linnemannia</taxon>
    </lineage>
</organism>